<evidence type="ECO:0000256" key="2">
    <source>
        <dbReference type="ARBA" id="ARBA00004173"/>
    </source>
</evidence>
<accession>A0A8T1X5M4</accession>
<comment type="subcellular location">
    <subcellularLocation>
        <location evidence="2">Mitochondrion</location>
    </subcellularLocation>
</comment>
<dbReference type="PANTHER" id="PTHR43016">
    <property type="entry name" value="PRESEQUENCE PROTEASE"/>
    <property type="match status" value="1"/>
</dbReference>
<evidence type="ECO:0000256" key="9">
    <source>
        <dbReference type="ARBA" id="ARBA00023128"/>
    </source>
</evidence>
<keyword evidence="7" id="KW-0862">Zinc</keyword>
<evidence type="ECO:0000256" key="1">
    <source>
        <dbReference type="ARBA" id="ARBA00001947"/>
    </source>
</evidence>
<dbReference type="Pfam" id="PF08367">
    <property type="entry name" value="M16C_assoc"/>
    <property type="match status" value="1"/>
</dbReference>
<comment type="cofactor">
    <cofactor evidence="1">
        <name>Zn(2+)</name>
        <dbReference type="ChEBI" id="CHEBI:29105"/>
    </cofactor>
</comment>
<protein>
    <submittedName>
        <fullName evidence="12">Presequence protease, mitochondrial</fullName>
    </submittedName>
</protein>
<proteinExistence type="inferred from homology"/>
<evidence type="ECO:0000256" key="4">
    <source>
        <dbReference type="ARBA" id="ARBA00022670"/>
    </source>
</evidence>
<evidence type="ECO:0000259" key="11">
    <source>
        <dbReference type="SMART" id="SM01264"/>
    </source>
</evidence>
<dbReference type="InterPro" id="IPR007863">
    <property type="entry name" value="Peptidase_M16_C"/>
</dbReference>
<dbReference type="InterPro" id="IPR011765">
    <property type="entry name" value="Pept_M16_N"/>
</dbReference>
<dbReference type="GO" id="GO:0046872">
    <property type="term" value="F:metal ion binding"/>
    <property type="evidence" value="ECO:0007669"/>
    <property type="project" value="UniProtKB-KW"/>
</dbReference>
<dbReference type="InterPro" id="IPR013578">
    <property type="entry name" value="Peptidase_M16C_assoc"/>
</dbReference>
<evidence type="ECO:0000256" key="8">
    <source>
        <dbReference type="ARBA" id="ARBA00023049"/>
    </source>
</evidence>
<dbReference type="Pfam" id="PF05193">
    <property type="entry name" value="Peptidase_M16_C"/>
    <property type="match status" value="1"/>
</dbReference>
<keyword evidence="5" id="KW-0479">Metal-binding</keyword>
<dbReference type="FunFam" id="3.30.830.10:FF:000009">
    <property type="entry name" value="Presequence protease, mitochondrial"/>
    <property type="match status" value="1"/>
</dbReference>
<dbReference type="GO" id="GO:0004222">
    <property type="term" value="F:metalloendopeptidase activity"/>
    <property type="evidence" value="ECO:0007669"/>
    <property type="project" value="TreeGrafter"/>
</dbReference>
<feature type="domain" description="Peptidase M16C associated" evidence="11">
    <location>
        <begin position="521"/>
        <end position="776"/>
    </location>
</feature>
<dbReference type="FunFam" id="3.30.830.10:FF:000057">
    <property type="entry name" value="Pitrilysin-like metalloprotease"/>
    <property type="match status" value="1"/>
</dbReference>
<feature type="region of interest" description="Disordered" evidence="10">
    <location>
        <begin position="1"/>
        <end position="33"/>
    </location>
</feature>
<dbReference type="SMART" id="SM01264">
    <property type="entry name" value="M16C_associated"/>
    <property type="match status" value="1"/>
</dbReference>
<feature type="compositionally biased region" description="Low complexity" evidence="10">
    <location>
        <begin position="1"/>
        <end position="21"/>
    </location>
</feature>
<gene>
    <name evidence="12" type="primary">PITRM1</name>
    <name evidence="12" type="ORF">PHYBOEH_003862</name>
</gene>
<name>A0A8T1X5M4_9STRA</name>
<evidence type="ECO:0000256" key="7">
    <source>
        <dbReference type="ARBA" id="ARBA00022833"/>
    </source>
</evidence>
<dbReference type="AlphaFoldDB" id="A0A8T1X5M4"/>
<keyword evidence="4 12" id="KW-0645">Protease</keyword>
<dbReference type="GO" id="GO:0016485">
    <property type="term" value="P:protein processing"/>
    <property type="evidence" value="ECO:0007669"/>
    <property type="project" value="TreeGrafter"/>
</dbReference>
<reference evidence="12" key="1">
    <citation type="submission" date="2021-02" db="EMBL/GenBank/DDBJ databases">
        <authorList>
            <person name="Palmer J.M."/>
        </authorList>
    </citation>
    <scope>NUCLEOTIDE SEQUENCE</scope>
    <source>
        <strain evidence="12">SCRP23</strain>
    </source>
</reference>
<dbReference type="FunFam" id="3.30.830.10:FF:000013">
    <property type="entry name" value="Mitochondrial presequence protease"/>
    <property type="match status" value="1"/>
</dbReference>
<comment type="similarity">
    <text evidence="3">Belongs to the peptidase M16 family. PreP subfamily.</text>
</comment>
<keyword evidence="6" id="KW-0378">Hydrolase</keyword>
<evidence type="ECO:0000256" key="3">
    <source>
        <dbReference type="ARBA" id="ARBA00007575"/>
    </source>
</evidence>
<evidence type="ECO:0000256" key="6">
    <source>
        <dbReference type="ARBA" id="ARBA00022801"/>
    </source>
</evidence>
<dbReference type="EMBL" id="JAGDFL010000021">
    <property type="protein sequence ID" value="KAG7400951.1"/>
    <property type="molecule type" value="Genomic_DNA"/>
</dbReference>
<keyword evidence="8" id="KW-0482">Metalloprotease</keyword>
<evidence type="ECO:0000256" key="10">
    <source>
        <dbReference type="SAM" id="MobiDB-lite"/>
    </source>
</evidence>
<dbReference type="InterPro" id="IPR055130">
    <property type="entry name" value="PreP_C"/>
</dbReference>
<evidence type="ECO:0000256" key="5">
    <source>
        <dbReference type="ARBA" id="ARBA00022723"/>
    </source>
</evidence>
<organism evidence="12 13">
    <name type="scientific">Phytophthora boehmeriae</name>
    <dbReference type="NCBI Taxonomy" id="109152"/>
    <lineage>
        <taxon>Eukaryota</taxon>
        <taxon>Sar</taxon>
        <taxon>Stramenopiles</taxon>
        <taxon>Oomycota</taxon>
        <taxon>Peronosporomycetes</taxon>
        <taxon>Peronosporales</taxon>
        <taxon>Peronosporaceae</taxon>
        <taxon>Phytophthora</taxon>
    </lineage>
</organism>
<dbReference type="Pfam" id="PF22516">
    <property type="entry name" value="PreP_C"/>
    <property type="match status" value="1"/>
</dbReference>
<keyword evidence="13" id="KW-1185">Reference proteome</keyword>
<evidence type="ECO:0000313" key="12">
    <source>
        <dbReference type="EMBL" id="KAG7400951.1"/>
    </source>
</evidence>
<dbReference type="PANTHER" id="PTHR43016:SF13">
    <property type="entry name" value="PRESEQUENCE PROTEASE, MITOCHONDRIAL"/>
    <property type="match status" value="1"/>
</dbReference>
<keyword evidence="9" id="KW-0496">Mitochondrion</keyword>
<dbReference type="GO" id="GO:0005739">
    <property type="term" value="C:mitochondrion"/>
    <property type="evidence" value="ECO:0007669"/>
    <property type="project" value="UniProtKB-SubCell"/>
</dbReference>
<dbReference type="OrthoDB" id="10250783at2759"/>
<comment type="caution">
    <text evidence="12">The sequence shown here is derived from an EMBL/GenBank/DDBJ whole genome shotgun (WGS) entry which is preliminary data.</text>
</comment>
<evidence type="ECO:0000313" key="13">
    <source>
        <dbReference type="Proteomes" id="UP000693981"/>
    </source>
</evidence>
<dbReference type="Proteomes" id="UP000693981">
    <property type="component" value="Unassembled WGS sequence"/>
</dbReference>
<sequence>MLRRLQSASRASARLRGLNSRHSSSRGATAAPVLQRGDGCKSLQVGETYHNFTLERVATVPEYGVDALELKHEPTQAKYLHLDAKDPNNVFSVMFRTPPSNSTGVAHILEHTVLCGSKRFPVRDPFFNMIKRSLNTYMNALTGADHTMYPFSTTNAKDWRNLMSVYLDAAFFPNLSKLDFLQEGHRLEINEDNDGQGELIYKGVVLNEMKGVLSDSNNIFGTKLQRELLRGTIYEHVSGGDPKDIPSLTYEDLRAFHSKNYHPSNCCFYSYGDLPLTDHLAYLDQEVLNKFDYRADSAATSVGTDGFSILKSGPDEQSELLIVQGPASNMSGEAADSSTKFCMSKFVDVSSTDPFLTFVLRIVGYLLTNGPSSPLFKALIDSDLAQDFSVGTGFDTSTYYPTFGVGVEGIEGGEKTVPVIREAVRNAMQKVIDEGFEQERVAGLLHQLELSLKHVTGNFGLQLMHGISSVWTHGGDVMENLQLNPLLERLNAEMTRDPKFLESYVRDYLMRDDLREVQVLMLPSETFVRDQESRERERLAAKLSEQSNADLDRIAKTTQQLERHQQKEQPVECLPTLTVDDIPRIEEGNFDHIDKTQLNSTSAEFVRVPSTNEISYLRLLFDLGALPPAYHKYMNLFTTVFGSLGTSRYAYDELSTVIANCSGGVSCSAMTAPSLTDVHGEPSKQSMLLSTMCLPHKVDETLGLMHELLTDTQFLSDRNLRQLRLILQSTAATASSSISSSGASLASTRSRVGMTPAGVYDEFYSGLTQIEQLQKWAQCSDEELRQIAGVLQEIARVAFTPDNLRLSVVTEDILRSQVQQSLKTKLLDRLAASSSPTDKASLTLANEDLVVPSVSPKNYFAFPVSVNFVVETQPSVSFAHEDHVPLTVLAQMMSSCYLHQQVREQGGAYGSGVAQNEGSFSMTSHYDPNTFKTLDAYAGARRWATSGEFSDRDVQEALLSVFASVDAPKTPSMKGRMSFLRGITNDMRQHRREQYLSLKRQDLVAVAQKYFAEDAPDKRTVIIGKDGDGLKEFSSKGFDVQRFSSIDSAEQHVD</sequence>
<dbReference type="Pfam" id="PF00675">
    <property type="entry name" value="Peptidase_M16"/>
    <property type="match status" value="1"/>
</dbReference>